<protein>
    <submittedName>
        <fullName evidence="2">DEAD/DEAH box helicase family protein</fullName>
    </submittedName>
</protein>
<name>A0A7Z0SLV1_9GAMM</name>
<dbReference type="GO" id="GO:0003677">
    <property type="term" value="F:DNA binding"/>
    <property type="evidence" value="ECO:0007669"/>
    <property type="project" value="InterPro"/>
</dbReference>
<keyword evidence="3" id="KW-1185">Reference proteome</keyword>
<gene>
    <name evidence="2" type="ORF">HZU72_03625</name>
</gene>
<evidence type="ECO:0000313" key="3">
    <source>
        <dbReference type="Proteomes" id="UP000520876"/>
    </source>
</evidence>
<dbReference type="PANTHER" id="PTHR47396">
    <property type="entry name" value="TYPE I RESTRICTION ENZYME ECOKI R PROTEIN"/>
    <property type="match status" value="1"/>
</dbReference>
<dbReference type="Pfam" id="PF04851">
    <property type="entry name" value="ResIII"/>
    <property type="match status" value="1"/>
</dbReference>
<dbReference type="GO" id="GO:0004386">
    <property type="term" value="F:helicase activity"/>
    <property type="evidence" value="ECO:0007669"/>
    <property type="project" value="UniProtKB-KW"/>
</dbReference>
<keyword evidence="2" id="KW-0378">Hydrolase</keyword>
<sequence length="507" mass="56215">MKLRDTSTHTTQHPPLRDWQQRCLSHAIAQLSPEQSHFLCQATPGAGKMLMAAVLANHLLQCGDVDFVIYLGPSCEVVNRAEETLADVTGLAMSGNLGARGGCYTYQSLRTRLRAFQQLGQYYRVFLIWDESHHAGRVPGAQQGANEWGQALLLLERNITYTLALSGTPWRTDGSCLPLLRYLDVPSADNGGDTQEGQATLLKQRLVPDFVYTLQEAVRDGVCRKPTIKLIDNPHIQLTISHLKGKKPPEQKQFSSIPRLLRDPRVSYADLLRHDTPMDALLKKGVAQLRRLRQAQSAAGGLVVASDITHAEDIAEQLEAMGEDVCLVTSKTPNGHVKLQAFRGSMQSWIVSVGMISEGVDIPRLRVCCYLSHIRTEQHFRQVLGRIIRRMGLHDADCYLFVLNERLLRRYAHRIADDLPDENSVVTVIPPDQAPLAAGYGNITPVPPFDNVILPEEDTTMAPDDAAGITFGPAMSTYAAAATAQSQWEHDMAFSQQFIERLATLKL</sequence>
<accession>A0A7Z0SLV1</accession>
<keyword evidence="2" id="KW-0547">Nucleotide-binding</keyword>
<dbReference type="InterPro" id="IPR027417">
    <property type="entry name" value="P-loop_NTPase"/>
</dbReference>
<dbReference type="Gene3D" id="3.40.50.300">
    <property type="entry name" value="P-loop containing nucleotide triphosphate hydrolases"/>
    <property type="match status" value="2"/>
</dbReference>
<comment type="caution">
    <text evidence="2">The sequence shown here is derived from an EMBL/GenBank/DDBJ whole genome shotgun (WGS) entry which is preliminary data.</text>
</comment>
<dbReference type="InterPro" id="IPR006935">
    <property type="entry name" value="Helicase/UvrB_N"/>
</dbReference>
<dbReference type="RefSeq" id="WP_180090580.1">
    <property type="nucleotide sequence ID" value="NZ_JACCGK010000003.1"/>
</dbReference>
<proteinExistence type="predicted"/>
<dbReference type="InterPro" id="IPR050742">
    <property type="entry name" value="Helicase_Restrict-Modif_Enz"/>
</dbReference>
<dbReference type="SUPFAM" id="SSF52540">
    <property type="entry name" value="P-loop containing nucleoside triphosphate hydrolases"/>
    <property type="match status" value="1"/>
</dbReference>
<dbReference type="GO" id="GO:0005829">
    <property type="term" value="C:cytosol"/>
    <property type="evidence" value="ECO:0007669"/>
    <property type="project" value="TreeGrafter"/>
</dbReference>
<keyword evidence="2" id="KW-0347">Helicase</keyword>
<dbReference type="Proteomes" id="UP000520876">
    <property type="component" value="Unassembled WGS sequence"/>
</dbReference>
<organism evidence="2 3">
    <name type="scientific">Vreelandella sedimenti</name>
    <dbReference type="NCBI Taxonomy" id="2729618"/>
    <lineage>
        <taxon>Bacteria</taxon>
        <taxon>Pseudomonadati</taxon>
        <taxon>Pseudomonadota</taxon>
        <taxon>Gammaproteobacteria</taxon>
        <taxon>Oceanospirillales</taxon>
        <taxon>Halomonadaceae</taxon>
        <taxon>Vreelandella</taxon>
    </lineage>
</organism>
<feature type="domain" description="Helicase/UvrB N-terminal" evidence="1">
    <location>
        <begin position="15"/>
        <end position="169"/>
    </location>
</feature>
<dbReference type="AlphaFoldDB" id="A0A7Z0SLV1"/>
<evidence type="ECO:0000259" key="1">
    <source>
        <dbReference type="Pfam" id="PF04851"/>
    </source>
</evidence>
<reference evidence="2 3" key="1">
    <citation type="submission" date="2020-07" db="EMBL/GenBank/DDBJ databases">
        <title>Halomonas sp. QX-2 draft genome sequence.</title>
        <authorList>
            <person name="Qiu X."/>
        </authorList>
    </citation>
    <scope>NUCLEOTIDE SEQUENCE [LARGE SCALE GENOMIC DNA]</scope>
    <source>
        <strain evidence="2 3">QX-2</strain>
    </source>
</reference>
<dbReference type="EMBL" id="JACCGK010000003">
    <property type="protein sequence ID" value="NYT71513.1"/>
    <property type="molecule type" value="Genomic_DNA"/>
</dbReference>
<evidence type="ECO:0000313" key="2">
    <source>
        <dbReference type="EMBL" id="NYT71513.1"/>
    </source>
</evidence>
<dbReference type="GO" id="GO:0016787">
    <property type="term" value="F:hydrolase activity"/>
    <property type="evidence" value="ECO:0007669"/>
    <property type="project" value="InterPro"/>
</dbReference>
<keyword evidence="2" id="KW-0067">ATP-binding</keyword>
<dbReference type="PANTHER" id="PTHR47396:SF1">
    <property type="entry name" value="ATP-DEPENDENT HELICASE IRC3-RELATED"/>
    <property type="match status" value="1"/>
</dbReference>
<dbReference type="GO" id="GO:0005524">
    <property type="term" value="F:ATP binding"/>
    <property type="evidence" value="ECO:0007669"/>
    <property type="project" value="InterPro"/>
</dbReference>